<keyword evidence="2" id="KW-0378">Hydrolase</keyword>
<dbReference type="Proteomes" id="UP000199545">
    <property type="component" value="Unassembled WGS sequence"/>
</dbReference>
<organism evidence="2 3">
    <name type="scientific">Thermoflavimicrobium dichotomicum</name>
    <dbReference type="NCBI Taxonomy" id="46223"/>
    <lineage>
        <taxon>Bacteria</taxon>
        <taxon>Bacillati</taxon>
        <taxon>Bacillota</taxon>
        <taxon>Bacilli</taxon>
        <taxon>Bacillales</taxon>
        <taxon>Thermoactinomycetaceae</taxon>
        <taxon>Thermoflavimicrobium</taxon>
    </lineage>
</organism>
<name>A0A1I3V2W7_9BACL</name>
<proteinExistence type="predicted"/>
<dbReference type="PANTHER" id="PTHR11614">
    <property type="entry name" value="PHOSPHOLIPASE-RELATED"/>
    <property type="match status" value="1"/>
</dbReference>
<dbReference type="InterPro" id="IPR029058">
    <property type="entry name" value="AB_hydrolase_fold"/>
</dbReference>
<accession>A0A1I3V2W7</accession>
<evidence type="ECO:0000259" key="1">
    <source>
        <dbReference type="Pfam" id="PF12146"/>
    </source>
</evidence>
<dbReference type="STRING" id="46223.SAMN05421852_1342"/>
<feature type="domain" description="Serine aminopeptidase S33" evidence="1">
    <location>
        <begin position="25"/>
        <end position="290"/>
    </location>
</feature>
<dbReference type="Gene3D" id="3.40.50.1820">
    <property type="entry name" value="alpha/beta hydrolase"/>
    <property type="match status" value="1"/>
</dbReference>
<sequence length="315" mass="36426">MNMISFTYPSLDGTKIAANKWLTGQKAKGVVQIAHGMAEHSRRYHAFATFLTREGYMVYANDHRGHGETAGSKENLGYFADENGWEQVVDDLHELTKIIKKEQPGLPVFLLGHSMGSFLSRRYIQKYGNEVAGVILSGTGSYPGLLGDIGRLLAKWIMRWRGKKARSKLFHQLSFGKFNKPFKPNRTPFDWLTRDEKEVDRYMEDPYCGELATISFYHDLLMGMKEMDQPDRLRLVPKDLPIFFISGEKDPVGHNTKGVLETIHRYQQAGITNLCYKFYKEARHEILNELNREEVYQDIVRWLNKQLNPARELEM</sequence>
<dbReference type="InterPro" id="IPR022742">
    <property type="entry name" value="Hydrolase_4"/>
</dbReference>
<dbReference type="GO" id="GO:0016787">
    <property type="term" value="F:hydrolase activity"/>
    <property type="evidence" value="ECO:0007669"/>
    <property type="project" value="UniProtKB-KW"/>
</dbReference>
<evidence type="ECO:0000313" key="3">
    <source>
        <dbReference type="Proteomes" id="UP000199545"/>
    </source>
</evidence>
<dbReference type="OrthoDB" id="9806902at2"/>
<gene>
    <name evidence="2" type="ORF">SAMN05421852_1342</name>
</gene>
<protein>
    <submittedName>
        <fullName evidence="2">Lysophospholipase, alpha-beta hydrolase superfamily</fullName>
    </submittedName>
</protein>
<keyword evidence="3" id="KW-1185">Reference proteome</keyword>
<dbReference type="Pfam" id="PF12146">
    <property type="entry name" value="Hydrolase_4"/>
    <property type="match status" value="1"/>
</dbReference>
<dbReference type="AlphaFoldDB" id="A0A1I3V2W7"/>
<reference evidence="2 3" key="1">
    <citation type="submission" date="2016-10" db="EMBL/GenBank/DDBJ databases">
        <authorList>
            <person name="de Groot N.N."/>
        </authorList>
    </citation>
    <scope>NUCLEOTIDE SEQUENCE [LARGE SCALE GENOMIC DNA]</scope>
    <source>
        <strain evidence="2 3">DSM 44778</strain>
    </source>
</reference>
<dbReference type="EMBL" id="FORR01000034">
    <property type="protein sequence ID" value="SFJ90024.1"/>
    <property type="molecule type" value="Genomic_DNA"/>
</dbReference>
<dbReference type="SUPFAM" id="SSF53474">
    <property type="entry name" value="alpha/beta-Hydrolases"/>
    <property type="match status" value="1"/>
</dbReference>
<dbReference type="InterPro" id="IPR051044">
    <property type="entry name" value="MAG_DAG_Lipase"/>
</dbReference>
<evidence type="ECO:0000313" key="2">
    <source>
        <dbReference type="EMBL" id="SFJ90024.1"/>
    </source>
</evidence>